<evidence type="ECO:0000256" key="1">
    <source>
        <dbReference type="SAM" id="MobiDB-lite"/>
    </source>
</evidence>
<feature type="compositionally biased region" description="Polar residues" evidence="1">
    <location>
        <begin position="12"/>
        <end position="23"/>
    </location>
</feature>
<dbReference type="Proteomes" id="UP001190700">
    <property type="component" value="Unassembled WGS sequence"/>
</dbReference>
<comment type="caution">
    <text evidence="2">The sequence shown here is derived from an EMBL/GenBank/DDBJ whole genome shotgun (WGS) entry which is preliminary data.</text>
</comment>
<proteinExistence type="predicted"/>
<keyword evidence="3" id="KW-1185">Reference proteome</keyword>
<evidence type="ECO:0000313" key="3">
    <source>
        <dbReference type="Proteomes" id="UP001190700"/>
    </source>
</evidence>
<sequence>MGEYDLCLDGSGSDSESCHSQKVTPLGLSESSESEQEYATPEADRATGMEGIQREEHVKSERADETHTKDTPPKKQKNKKLKIVDLDEDVKTVLKYLRYLNALLFDISDSPENIVYDLQNTHVWLNSAGRAIVEHVEKLTANTTALTGTGDIFDFHVPSRQWAPSTPGSPSSLLQWKRNGGGYTINYYAIFTKKAYDALAKAGKQTVRVLAGVDDSGRHISTSMITVEVGRWSAQGTGTIQRQTPRAARSREARGGRIDEIAEEVASKLINKVGSKADEVFQQAATTNKQPTPETKQLLKNINEQLKKFNESKPVTLDELRDLHKEQERSAGARHTEITQEVRGFHKTYHTRKPAVLW</sequence>
<accession>A0AAE0BSQ1</accession>
<feature type="region of interest" description="Disordered" evidence="1">
    <location>
        <begin position="1"/>
        <end position="79"/>
    </location>
</feature>
<feature type="compositionally biased region" description="Basic and acidic residues" evidence="1">
    <location>
        <begin position="42"/>
        <end position="73"/>
    </location>
</feature>
<organism evidence="2 3">
    <name type="scientific">Cymbomonas tetramitiformis</name>
    <dbReference type="NCBI Taxonomy" id="36881"/>
    <lineage>
        <taxon>Eukaryota</taxon>
        <taxon>Viridiplantae</taxon>
        <taxon>Chlorophyta</taxon>
        <taxon>Pyramimonadophyceae</taxon>
        <taxon>Pyramimonadales</taxon>
        <taxon>Pyramimonadaceae</taxon>
        <taxon>Cymbomonas</taxon>
    </lineage>
</organism>
<reference evidence="2 3" key="1">
    <citation type="journal article" date="2015" name="Genome Biol. Evol.">
        <title>Comparative Genomics of a Bacterivorous Green Alga Reveals Evolutionary Causalities and Consequences of Phago-Mixotrophic Mode of Nutrition.</title>
        <authorList>
            <person name="Burns J.A."/>
            <person name="Paasch A."/>
            <person name="Narechania A."/>
            <person name="Kim E."/>
        </authorList>
    </citation>
    <scope>NUCLEOTIDE SEQUENCE [LARGE SCALE GENOMIC DNA]</scope>
    <source>
        <strain evidence="2 3">PLY_AMNH</strain>
    </source>
</reference>
<name>A0AAE0BSQ1_9CHLO</name>
<protein>
    <submittedName>
        <fullName evidence="2">Uncharacterized protein</fullName>
    </submittedName>
</protein>
<gene>
    <name evidence="2" type="ORF">CYMTET_48835</name>
</gene>
<evidence type="ECO:0000313" key="2">
    <source>
        <dbReference type="EMBL" id="KAK3241395.1"/>
    </source>
</evidence>
<dbReference type="EMBL" id="LGRX02033400">
    <property type="protein sequence ID" value="KAK3241395.1"/>
    <property type="molecule type" value="Genomic_DNA"/>
</dbReference>
<dbReference type="AlphaFoldDB" id="A0AAE0BSQ1"/>